<evidence type="ECO:0000256" key="1">
    <source>
        <dbReference type="SAM" id="SignalP"/>
    </source>
</evidence>
<accession>A0A077WK54</accession>
<reference evidence="2" key="1">
    <citation type="journal article" date="2014" name="Genome Announc.">
        <title>De novo whole-genome sequence and genome annotation of Lichtheimia ramosa.</title>
        <authorList>
            <person name="Linde J."/>
            <person name="Schwartze V."/>
            <person name="Binder U."/>
            <person name="Lass-Florl C."/>
            <person name="Voigt K."/>
            <person name="Horn F."/>
        </authorList>
    </citation>
    <scope>NUCLEOTIDE SEQUENCE</scope>
    <source>
        <strain evidence="2">JMRC FSU:6197</strain>
    </source>
</reference>
<dbReference type="AlphaFoldDB" id="A0A077WK54"/>
<name>A0A077WK54_9FUNG</name>
<sequence>MRRQFFFLRLPLLLFLSTLPFIDAQNSSIAPIADTVFDTQYNYTQCQVSNTFRILDAQRAFNWTTNTYSFNITGRSLISVANLSSTGNCNKENLLKTEANDSYLYLDSICISKD</sequence>
<evidence type="ECO:0000313" key="2">
    <source>
        <dbReference type="EMBL" id="CDS07479.1"/>
    </source>
</evidence>
<organism evidence="2">
    <name type="scientific">Lichtheimia ramosa</name>
    <dbReference type="NCBI Taxonomy" id="688394"/>
    <lineage>
        <taxon>Eukaryota</taxon>
        <taxon>Fungi</taxon>
        <taxon>Fungi incertae sedis</taxon>
        <taxon>Mucoromycota</taxon>
        <taxon>Mucoromycotina</taxon>
        <taxon>Mucoromycetes</taxon>
        <taxon>Mucorales</taxon>
        <taxon>Lichtheimiaceae</taxon>
        <taxon>Lichtheimia</taxon>
    </lineage>
</organism>
<protein>
    <submittedName>
        <fullName evidence="2">Uncharacterized protein</fullName>
    </submittedName>
</protein>
<proteinExistence type="predicted"/>
<dbReference type="EMBL" id="LK023324">
    <property type="protein sequence ID" value="CDS07479.1"/>
    <property type="molecule type" value="Genomic_DNA"/>
</dbReference>
<gene>
    <name evidence="2" type="ORF">LRAMOSA01428</name>
</gene>
<feature type="signal peptide" evidence="1">
    <location>
        <begin position="1"/>
        <end position="24"/>
    </location>
</feature>
<feature type="chain" id="PRO_5001726392" evidence="1">
    <location>
        <begin position="25"/>
        <end position="114"/>
    </location>
</feature>
<keyword evidence="1" id="KW-0732">Signal</keyword>